<evidence type="ECO:0000313" key="2">
    <source>
        <dbReference type="EMBL" id="GER05390.1"/>
    </source>
</evidence>
<dbReference type="CDD" id="cd02440">
    <property type="entry name" value="AdoMet_MTases"/>
    <property type="match status" value="1"/>
</dbReference>
<evidence type="ECO:0000259" key="1">
    <source>
        <dbReference type="Pfam" id="PF08241"/>
    </source>
</evidence>
<dbReference type="Gene3D" id="3.40.50.150">
    <property type="entry name" value="Vaccinia Virus protein VP39"/>
    <property type="match status" value="1"/>
</dbReference>
<evidence type="ECO:0000313" key="3">
    <source>
        <dbReference type="Proteomes" id="UP000324996"/>
    </source>
</evidence>
<dbReference type="InterPro" id="IPR052356">
    <property type="entry name" value="Thiol_S-MT"/>
</dbReference>
<comment type="caution">
    <text evidence="2">The sequence shown here is derived from an EMBL/GenBank/DDBJ whole genome shotgun (WGS) entry which is preliminary data.</text>
</comment>
<dbReference type="Pfam" id="PF08241">
    <property type="entry name" value="Methyltransf_11"/>
    <property type="match status" value="1"/>
</dbReference>
<dbReference type="RefSeq" id="WP_042085374.1">
    <property type="nucleotide sequence ID" value="NZ_BKCN01000023.1"/>
</dbReference>
<dbReference type="AlphaFoldDB" id="A0A5A7ND15"/>
<dbReference type="InterPro" id="IPR013216">
    <property type="entry name" value="Methyltransf_11"/>
</dbReference>
<accession>A0A5A7ND15</accession>
<protein>
    <submittedName>
        <fullName evidence="2">Phospholipid methyltransferase</fullName>
    </submittedName>
</protein>
<dbReference type="InterPro" id="IPR029063">
    <property type="entry name" value="SAM-dependent_MTases_sf"/>
</dbReference>
<dbReference type="PANTHER" id="PTHR45036:SF1">
    <property type="entry name" value="METHYLTRANSFERASE LIKE 7A"/>
    <property type="match status" value="1"/>
</dbReference>
<feature type="domain" description="Methyltransferase type 11" evidence="1">
    <location>
        <begin position="39"/>
        <end position="134"/>
    </location>
</feature>
<keyword evidence="2" id="KW-0808">Transferase</keyword>
<keyword evidence="2" id="KW-0489">Methyltransferase</keyword>
<dbReference type="GO" id="GO:0008757">
    <property type="term" value="F:S-adenosylmethionine-dependent methyltransferase activity"/>
    <property type="evidence" value="ECO:0007669"/>
    <property type="project" value="InterPro"/>
</dbReference>
<reference evidence="2 3" key="1">
    <citation type="submission" date="2019-09" db="EMBL/GenBank/DDBJ databases">
        <title>NBRP : Genome information of microbial organism related human and environment.</title>
        <authorList>
            <person name="Hattori M."/>
            <person name="Oshima K."/>
            <person name="Inaba H."/>
            <person name="Suda W."/>
            <person name="Sakamoto M."/>
            <person name="Iino T."/>
            <person name="Kitahara M."/>
            <person name="Oshida Y."/>
            <person name="Iida T."/>
            <person name="Kudo T."/>
            <person name="Itoh T."/>
            <person name="Ohkuma M."/>
        </authorList>
    </citation>
    <scope>NUCLEOTIDE SEQUENCE [LARGE SCALE GENOMIC DNA]</scope>
    <source>
        <strain evidence="2 3">Q-1</strain>
    </source>
</reference>
<sequence length="206" mass="22867">MGFYATYLLPHLIERACGAPQIKAQRQRLIPQASGRVAEIGLGTGHNLPFYDAQKVDHLIGVDPAGAMLGRAKKRAAGLGFPIEIMALDGENLPFDAASLDSIVVTYSLCTIPDPARAIREMRRVLKPDGRLYFAEHGRAPDDAVSRWQQRLDHWLWPNIAGGCHLSRRPDLLLRTAGFEFDWLDRGYLAGIPRILGYHFCGVARP</sequence>
<dbReference type="PANTHER" id="PTHR45036">
    <property type="entry name" value="METHYLTRANSFERASE LIKE 7B"/>
    <property type="match status" value="1"/>
</dbReference>
<organism evidence="2 3">
    <name type="scientific">Iodidimonas nitroreducens</name>
    <dbReference type="NCBI Taxonomy" id="1236968"/>
    <lineage>
        <taxon>Bacteria</taxon>
        <taxon>Pseudomonadati</taxon>
        <taxon>Pseudomonadota</taxon>
        <taxon>Alphaproteobacteria</taxon>
        <taxon>Iodidimonadales</taxon>
        <taxon>Iodidimonadaceae</taxon>
        <taxon>Iodidimonas</taxon>
    </lineage>
</organism>
<dbReference type="Proteomes" id="UP000324996">
    <property type="component" value="Unassembled WGS sequence"/>
</dbReference>
<keyword evidence="3" id="KW-1185">Reference proteome</keyword>
<gene>
    <name evidence="2" type="primary">pmtA</name>
    <name evidence="2" type="ORF">JCM17846_30720</name>
</gene>
<dbReference type="GO" id="GO:0032259">
    <property type="term" value="P:methylation"/>
    <property type="evidence" value="ECO:0007669"/>
    <property type="project" value="UniProtKB-KW"/>
</dbReference>
<dbReference type="EMBL" id="BKCN01000023">
    <property type="protein sequence ID" value="GER05390.1"/>
    <property type="molecule type" value="Genomic_DNA"/>
</dbReference>
<proteinExistence type="predicted"/>
<name>A0A5A7ND15_9PROT</name>
<dbReference type="SUPFAM" id="SSF53335">
    <property type="entry name" value="S-adenosyl-L-methionine-dependent methyltransferases"/>
    <property type="match status" value="1"/>
</dbReference>